<protein>
    <submittedName>
        <fullName evidence="1">Uncharacterized protein</fullName>
    </submittedName>
</protein>
<accession>A0A367V8X9</accession>
<dbReference type="EMBL" id="JPWB01000006">
    <property type="protein sequence ID" value="RCK20941.1"/>
    <property type="molecule type" value="Genomic_DNA"/>
</dbReference>
<organism evidence="1 2">
    <name type="scientific">Thalassospira profundimaris</name>
    <dbReference type="NCBI Taxonomy" id="502049"/>
    <lineage>
        <taxon>Bacteria</taxon>
        <taxon>Pseudomonadati</taxon>
        <taxon>Pseudomonadota</taxon>
        <taxon>Alphaproteobacteria</taxon>
        <taxon>Rhodospirillales</taxon>
        <taxon>Thalassospiraceae</taxon>
        <taxon>Thalassospira</taxon>
    </lineage>
</organism>
<evidence type="ECO:0000313" key="2">
    <source>
        <dbReference type="Proteomes" id="UP000253061"/>
    </source>
</evidence>
<sequence>MLVLVGGLVAVLFDRFLFAMSGGGFIGVAFRGEAAFQSNLNFHRACLIVSGSRKVASGHWKCFDPATSKSTQFHTALQ</sequence>
<evidence type="ECO:0000313" key="1">
    <source>
        <dbReference type="EMBL" id="RCK20941.1"/>
    </source>
</evidence>
<gene>
    <name evidence="1" type="ORF">TH6_14260</name>
</gene>
<reference evidence="1 2" key="1">
    <citation type="submission" date="2014-07" db="EMBL/GenBank/DDBJ databases">
        <title>Draft genome sequence of Thalassospira profundimaris R8-17.</title>
        <authorList>
            <person name="Lai Q."/>
            <person name="Shao Z."/>
        </authorList>
    </citation>
    <scope>NUCLEOTIDE SEQUENCE [LARGE SCALE GENOMIC DNA]</scope>
    <source>
        <strain evidence="1 2">R8-17</strain>
    </source>
</reference>
<name>A0A367V8X9_9PROT</name>
<proteinExistence type="predicted"/>
<comment type="caution">
    <text evidence="1">The sequence shown here is derived from an EMBL/GenBank/DDBJ whole genome shotgun (WGS) entry which is preliminary data.</text>
</comment>
<dbReference type="Proteomes" id="UP000253061">
    <property type="component" value="Unassembled WGS sequence"/>
</dbReference>
<dbReference type="AlphaFoldDB" id="A0A367V8X9"/>